<feature type="non-terminal residue" evidence="2">
    <location>
        <position position="1"/>
    </location>
</feature>
<keyword evidence="3" id="KW-1185">Reference proteome</keyword>
<dbReference type="Gene3D" id="1.25.40.10">
    <property type="entry name" value="Tetratricopeptide repeat domain"/>
    <property type="match status" value="1"/>
</dbReference>
<proteinExistence type="predicted"/>
<evidence type="ECO:0000313" key="3">
    <source>
        <dbReference type="Proteomes" id="UP000824469"/>
    </source>
</evidence>
<feature type="non-terminal residue" evidence="2">
    <location>
        <position position="54"/>
    </location>
</feature>
<name>A0AA38C268_TAXCH</name>
<comment type="caution">
    <text evidence="2">The sequence shown here is derived from an EMBL/GenBank/DDBJ whole genome shotgun (WGS) entry which is preliminary data.</text>
</comment>
<dbReference type="InterPro" id="IPR002885">
    <property type="entry name" value="PPR_rpt"/>
</dbReference>
<evidence type="ECO:0000313" key="2">
    <source>
        <dbReference type="EMBL" id="KAH9288592.1"/>
    </source>
</evidence>
<dbReference type="InterPro" id="IPR011990">
    <property type="entry name" value="TPR-like_helical_dom_sf"/>
</dbReference>
<dbReference type="EMBL" id="JAHRHJ020003813">
    <property type="protein sequence ID" value="KAH9288592.1"/>
    <property type="molecule type" value="Genomic_DNA"/>
</dbReference>
<gene>
    <name evidence="2" type="ORF">KI387_032709</name>
</gene>
<reference evidence="2 3" key="1">
    <citation type="journal article" date="2021" name="Nat. Plants">
        <title>The Taxus genome provides insights into paclitaxel biosynthesis.</title>
        <authorList>
            <person name="Xiong X."/>
            <person name="Gou J."/>
            <person name="Liao Q."/>
            <person name="Li Y."/>
            <person name="Zhou Q."/>
            <person name="Bi G."/>
            <person name="Li C."/>
            <person name="Du R."/>
            <person name="Wang X."/>
            <person name="Sun T."/>
            <person name="Guo L."/>
            <person name="Liang H."/>
            <person name="Lu P."/>
            <person name="Wu Y."/>
            <person name="Zhang Z."/>
            <person name="Ro D.K."/>
            <person name="Shang Y."/>
            <person name="Huang S."/>
            <person name="Yan J."/>
        </authorList>
    </citation>
    <scope>NUCLEOTIDE SEQUENCE [LARGE SCALE GENOMIC DNA]</scope>
    <source>
        <strain evidence="2">Ta-2019</strain>
    </source>
</reference>
<keyword evidence="1" id="KW-0677">Repeat</keyword>
<accession>A0AA38C268</accession>
<protein>
    <submittedName>
        <fullName evidence="2">Uncharacterized protein</fullName>
    </submittedName>
</protein>
<evidence type="ECO:0000256" key="1">
    <source>
        <dbReference type="ARBA" id="ARBA00022737"/>
    </source>
</evidence>
<dbReference type="Proteomes" id="UP000824469">
    <property type="component" value="Unassembled WGS sequence"/>
</dbReference>
<dbReference type="AlphaFoldDB" id="A0AA38C268"/>
<sequence>GFVEKAYELFVRTPQRNVVSWNAMIAGYAHNGFIAHMAFVCYPKHIVKPPYRGL</sequence>
<dbReference type="Pfam" id="PF01535">
    <property type="entry name" value="PPR"/>
    <property type="match status" value="1"/>
</dbReference>
<organism evidence="2 3">
    <name type="scientific">Taxus chinensis</name>
    <name type="common">Chinese yew</name>
    <name type="synonym">Taxus wallichiana var. chinensis</name>
    <dbReference type="NCBI Taxonomy" id="29808"/>
    <lineage>
        <taxon>Eukaryota</taxon>
        <taxon>Viridiplantae</taxon>
        <taxon>Streptophyta</taxon>
        <taxon>Embryophyta</taxon>
        <taxon>Tracheophyta</taxon>
        <taxon>Spermatophyta</taxon>
        <taxon>Pinopsida</taxon>
        <taxon>Pinidae</taxon>
        <taxon>Conifers II</taxon>
        <taxon>Cupressales</taxon>
        <taxon>Taxaceae</taxon>
        <taxon>Taxus</taxon>
    </lineage>
</organism>